<dbReference type="KEGG" id="bba:Bd3660"/>
<name>Q6MH93_BDEBA</name>
<reference evidence="2 3" key="1">
    <citation type="journal article" date="2004" name="Science">
        <title>A predator unmasked: life cycle of Bdellovibrio bacteriovorus from a genomic perspective.</title>
        <authorList>
            <person name="Rendulic S."/>
            <person name="Jagtap P."/>
            <person name="Rosinus A."/>
            <person name="Eppinger M."/>
            <person name="Baar C."/>
            <person name="Lanz C."/>
            <person name="Keller H."/>
            <person name="Lambert C."/>
            <person name="Evans K.J."/>
            <person name="Goesmann A."/>
            <person name="Meyer F."/>
            <person name="Sockett R.E."/>
            <person name="Schuster S.C."/>
        </authorList>
    </citation>
    <scope>NUCLEOTIDE SEQUENCE [LARGE SCALE GENOMIC DNA]</scope>
    <source>
        <strain evidence="3">ATCC 15356 / DSM 50701 / NCIMB 9529 / HD100</strain>
    </source>
</reference>
<dbReference type="AlphaFoldDB" id="Q6MH93"/>
<sequence length="296" mass="33017">MDQRAAPVLCAIDDCIEKFTADRKQTISPFIERHFSVSETIQIQKRHLPLDLILSPVNALWSIPYLMIKKAVETSDKIGWPVLNPLMDVLPASFKTGYQKDIEKLIATELVSEDVLMDYIRKDPVLGPMVVSGAIELDQRKIRTEVLKEIEKYTSSQAMISDVCSSLLTLAAGWIYFGDKSLGVMGLGSRFARKMAREKASSNFFLGEKVGSVFYGVFPPAPTNTQIVMATLAVGALLTVCSLFVSVMIDPARKRFGMHDKKLHSLVDNLEERLFIALKKDLKSHLRQPAPMKQAG</sequence>
<keyword evidence="1" id="KW-1133">Transmembrane helix</keyword>
<accession>Q6MH93</accession>
<organism evidence="2 3">
    <name type="scientific">Bdellovibrio bacteriovorus (strain ATCC 15356 / DSM 50701 / NCIMB 9529 / HD100)</name>
    <dbReference type="NCBI Taxonomy" id="264462"/>
    <lineage>
        <taxon>Bacteria</taxon>
        <taxon>Pseudomonadati</taxon>
        <taxon>Bdellovibrionota</taxon>
        <taxon>Bdellovibrionia</taxon>
        <taxon>Bdellovibrionales</taxon>
        <taxon>Pseudobdellovibrionaceae</taxon>
        <taxon>Bdellovibrio</taxon>
    </lineage>
</organism>
<dbReference type="RefSeq" id="WP_011165977.1">
    <property type="nucleotide sequence ID" value="NC_005363.1"/>
</dbReference>
<dbReference type="EMBL" id="BX842656">
    <property type="protein sequence ID" value="CAE81034.1"/>
    <property type="molecule type" value="Genomic_DNA"/>
</dbReference>
<keyword evidence="3" id="KW-1185">Reference proteome</keyword>
<evidence type="ECO:0000313" key="3">
    <source>
        <dbReference type="Proteomes" id="UP000008080"/>
    </source>
</evidence>
<keyword evidence="1" id="KW-0472">Membrane</keyword>
<dbReference type="InterPro" id="IPR046575">
    <property type="entry name" value="DUF6635"/>
</dbReference>
<dbReference type="HOGENOM" id="CLU_073016_0_0_7"/>
<gene>
    <name evidence="2" type="ordered locus">Bd3660</name>
</gene>
<feature type="transmembrane region" description="Helical" evidence="1">
    <location>
        <begin position="227"/>
        <end position="249"/>
    </location>
</feature>
<dbReference type="STRING" id="264462.Bd3660"/>
<evidence type="ECO:0000313" key="2">
    <source>
        <dbReference type="EMBL" id="CAE81034.1"/>
    </source>
</evidence>
<dbReference type="eggNOG" id="ENOG502ZM1P">
    <property type="taxonomic scope" value="Bacteria"/>
</dbReference>
<protein>
    <submittedName>
        <fullName evidence="2">Uncharacterized protein</fullName>
    </submittedName>
</protein>
<proteinExistence type="predicted"/>
<dbReference type="Pfam" id="PF20340">
    <property type="entry name" value="DUF6635"/>
    <property type="match status" value="1"/>
</dbReference>
<evidence type="ECO:0000256" key="1">
    <source>
        <dbReference type="SAM" id="Phobius"/>
    </source>
</evidence>
<dbReference type="Proteomes" id="UP000008080">
    <property type="component" value="Chromosome"/>
</dbReference>
<keyword evidence="1" id="KW-0812">Transmembrane</keyword>
<dbReference type="GeneID" id="93014450"/>